<protein>
    <submittedName>
        <fullName evidence="1">Uncharacterized protein</fullName>
    </submittedName>
</protein>
<dbReference type="Proteomes" id="UP000298493">
    <property type="component" value="Unassembled WGS sequence"/>
</dbReference>
<evidence type="ECO:0000313" key="2">
    <source>
        <dbReference type="Proteomes" id="UP000298493"/>
    </source>
</evidence>
<sequence length="173" mass="19603">MSPAPSAIFVSTVDELKGLLAAMVEDGPQTRNLQLMENSLAAATNLSSSVLKMPSSVISVSNFPWKKVERHDERHATTALTQADVFAVRSMDEETIGFCMDDILVLPHLYSRYQYRLKQYGDRRTRKVGDQTMLRISEAKLDDYRPFGQHKTISLWGACLDPPKYRYQVSKES</sequence>
<dbReference type="EMBL" id="SNSC02000025">
    <property type="protein sequence ID" value="TID13634.1"/>
    <property type="molecule type" value="Genomic_DNA"/>
</dbReference>
<reference evidence="1 2" key="1">
    <citation type="submission" date="2019-04" db="EMBL/GenBank/DDBJ databases">
        <title>High contiguity whole genome sequence and gene annotation resource for two Venturia nashicola isolates.</title>
        <authorList>
            <person name="Prokchorchik M."/>
            <person name="Won K."/>
            <person name="Lee Y."/>
            <person name="Choi E.D."/>
            <person name="Segonzac C."/>
            <person name="Sohn K.H."/>
        </authorList>
    </citation>
    <scope>NUCLEOTIDE SEQUENCE [LARGE SCALE GENOMIC DNA]</scope>
    <source>
        <strain evidence="1 2">PRI2</strain>
    </source>
</reference>
<comment type="caution">
    <text evidence="1">The sequence shown here is derived from an EMBL/GenBank/DDBJ whole genome shotgun (WGS) entry which is preliminary data.</text>
</comment>
<gene>
    <name evidence="1" type="ORF">E6O75_ATG01612</name>
</gene>
<keyword evidence="2" id="KW-1185">Reference proteome</keyword>
<accession>A0A4Z1NY63</accession>
<dbReference type="AlphaFoldDB" id="A0A4Z1NY63"/>
<organism evidence="1 2">
    <name type="scientific">Venturia nashicola</name>
    <dbReference type="NCBI Taxonomy" id="86259"/>
    <lineage>
        <taxon>Eukaryota</taxon>
        <taxon>Fungi</taxon>
        <taxon>Dikarya</taxon>
        <taxon>Ascomycota</taxon>
        <taxon>Pezizomycotina</taxon>
        <taxon>Dothideomycetes</taxon>
        <taxon>Pleosporomycetidae</taxon>
        <taxon>Venturiales</taxon>
        <taxon>Venturiaceae</taxon>
        <taxon>Venturia</taxon>
    </lineage>
</organism>
<proteinExistence type="predicted"/>
<evidence type="ECO:0000313" key="1">
    <source>
        <dbReference type="EMBL" id="TID13634.1"/>
    </source>
</evidence>
<name>A0A4Z1NY63_9PEZI</name>